<dbReference type="EMBL" id="PJCG01000061">
    <property type="protein sequence ID" value="PKI19415.1"/>
    <property type="molecule type" value="Genomic_DNA"/>
</dbReference>
<sequence length="346" mass="36658">MPFETPTLPALIARAQSDLSGGSALVRSDAEVLARVLGAASYGRYGHQQYIADQILPDTADEDTLLRMARARLKRDRLEAVAATGPAAFTGAVSALLDAGTLLQRDDQVLFRVRTTVKLTATSGVAEIEALDAGELGNTPAGTQLRLVSPVLGVNEVFTVGAAGLAGGTEQESIETLRARVIRSYQVIAHGGSKSDYETWALEVAGVTRAWIVRRWVGPGTVAVFFVRDGDIDIIPNAEALATVKAYIEQERPVTAEVYVLAPVEKPVQYQLSVTPDSSAVRRAVEAALVDLHNRESELGGGLLATHIAEAISGAVGERDHRVLAPLGDVVAATNELLTYGGVLWS</sequence>
<dbReference type="AlphaFoldDB" id="A0A2N1IMG2"/>
<reference evidence="3 4" key="1">
    <citation type="submission" date="2017-12" db="EMBL/GenBank/DDBJ databases">
        <title>Isolation and characterization of an aerobic denitrifying Pseudomonas monteilii CY06 from aquaculture ponds.</title>
        <authorList>
            <person name="Ma Q."/>
            <person name="Cai Y."/>
            <person name="He Z."/>
        </authorList>
    </citation>
    <scope>NUCLEOTIDE SEQUENCE [LARGE SCALE GENOMIC DNA]</scope>
    <source>
        <strain evidence="3 4">CY06</strain>
    </source>
</reference>
<evidence type="ECO:0000259" key="2">
    <source>
        <dbReference type="Pfam" id="PF26078"/>
    </source>
</evidence>
<organism evidence="3 4">
    <name type="scientific">Pseudomonas monteilii</name>
    <dbReference type="NCBI Taxonomy" id="76759"/>
    <lineage>
        <taxon>Bacteria</taxon>
        <taxon>Pseudomonadati</taxon>
        <taxon>Pseudomonadota</taxon>
        <taxon>Gammaproteobacteria</taxon>
        <taxon>Pseudomonadales</taxon>
        <taxon>Pseudomonadaceae</taxon>
        <taxon>Pseudomonas</taxon>
    </lineage>
</organism>
<feature type="domain" description="Baseplate protein J-like barrel" evidence="1">
    <location>
        <begin position="88"/>
        <end position="158"/>
    </location>
</feature>
<dbReference type="InterPro" id="IPR006949">
    <property type="entry name" value="Barrel_Baseplate_J-like"/>
</dbReference>
<dbReference type="Pfam" id="PF26078">
    <property type="entry name" value="Baseplate_J_M"/>
    <property type="match status" value="1"/>
</dbReference>
<name>A0A2N1IMG2_9PSED</name>
<dbReference type="PANTHER" id="PTHR37829">
    <property type="entry name" value="PHAGE-LIKE ELEMENT PBSX PROTEIN XKDT"/>
    <property type="match status" value="1"/>
</dbReference>
<dbReference type="Proteomes" id="UP000233399">
    <property type="component" value="Unassembled WGS sequence"/>
</dbReference>
<evidence type="ECO:0000313" key="4">
    <source>
        <dbReference type="Proteomes" id="UP000233399"/>
    </source>
</evidence>
<dbReference type="PANTHER" id="PTHR37829:SF3">
    <property type="entry name" value="PROTEIN JAYE-RELATED"/>
    <property type="match status" value="1"/>
</dbReference>
<comment type="caution">
    <text evidence="3">The sequence shown here is derived from an EMBL/GenBank/DDBJ whole genome shotgun (WGS) entry which is preliminary data.</text>
</comment>
<evidence type="ECO:0000313" key="3">
    <source>
        <dbReference type="EMBL" id="PKI19415.1"/>
    </source>
</evidence>
<protein>
    <submittedName>
        <fullName evidence="3">Baseplate J protein</fullName>
    </submittedName>
</protein>
<gene>
    <name evidence="3" type="ORF">CXB65_23305</name>
</gene>
<dbReference type="InterPro" id="IPR052399">
    <property type="entry name" value="Phage_Baseplate_Assmbl_Protein"/>
</dbReference>
<proteinExistence type="predicted"/>
<evidence type="ECO:0000259" key="1">
    <source>
        <dbReference type="Pfam" id="PF04865"/>
    </source>
</evidence>
<dbReference type="Pfam" id="PF04865">
    <property type="entry name" value="Baseplate_J"/>
    <property type="match status" value="1"/>
</dbReference>
<dbReference type="InterPro" id="IPR058531">
    <property type="entry name" value="Baseplate_J_M"/>
</dbReference>
<feature type="domain" description="Baseplate J-like central" evidence="2">
    <location>
        <begin position="189"/>
        <end position="262"/>
    </location>
</feature>
<dbReference type="RefSeq" id="WP_101196694.1">
    <property type="nucleotide sequence ID" value="NZ_PJCG01000061.1"/>
</dbReference>
<accession>A0A2N1IMG2</accession>